<gene>
    <name evidence="1" type="ordered locus">CHU_2991</name>
</gene>
<dbReference type="NCBIfam" id="NF033711">
    <property type="entry name" value="T9SS_PorQ"/>
    <property type="match status" value="1"/>
</dbReference>
<dbReference type="OrthoDB" id="9809953at2"/>
<protein>
    <recommendedName>
        <fullName evidence="3">Type IX secretion system protein PorQ</fullName>
    </recommendedName>
</protein>
<evidence type="ECO:0008006" key="3">
    <source>
        <dbReference type="Google" id="ProtNLM"/>
    </source>
</evidence>
<name>A0A6N4SUP2_CYTH3</name>
<dbReference type="AlphaFoldDB" id="A0A6N4SUP2"/>
<evidence type="ECO:0000313" key="2">
    <source>
        <dbReference type="Proteomes" id="UP000001822"/>
    </source>
</evidence>
<dbReference type="SUPFAM" id="SSF56935">
    <property type="entry name" value="Porins"/>
    <property type="match status" value="1"/>
</dbReference>
<accession>A0A6N4SUP2</accession>
<keyword evidence="2" id="KW-1185">Reference proteome</keyword>
<dbReference type="RefSeq" id="WP_011586342.1">
    <property type="nucleotide sequence ID" value="NC_008255.1"/>
</dbReference>
<sequence>MILRLFFISILAVLPVLSHAQLGGRTGYSFLEVPVAARQAAVGGYNVSIRDKDVAMGYSNPALLNDTISKTVSFTYQPFYADIKKSTLFGAYGLKDNKGVISGGVNYFNYGSINQTDANGNETGAVFHPVEYALVLGYARGMGPFSMGANAKYVHSSIETYNAAAVMVDFGVLYKHPKQQLTVGLVFKNVGFNVNNYVKGQAVNLPFDIQLGASYKPDHMPVRLSLTTHHLYKFDVVYNDPAINVKVNLDGTVTPIETTFGDKLMRHFVIGGEFLFTKNFHARFGYNFLMRRELRLQDRSATAGMTWGFMLRVKKFDIGYTRAYYSIKGGTSYFTLGININEWMKK</sequence>
<dbReference type="KEGG" id="chu:CHU_2991"/>
<dbReference type="Proteomes" id="UP000001822">
    <property type="component" value="Chromosome"/>
</dbReference>
<dbReference type="NCBIfam" id="NF033709">
    <property type="entry name" value="PorV_fam"/>
    <property type="match status" value="1"/>
</dbReference>
<proteinExistence type="predicted"/>
<evidence type="ECO:0000313" key="1">
    <source>
        <dbReference type="EMBL" id="ABG60232.1"/>
    </source>
</evidence>
<organism evidence="1 2">
    <name type="scientific">Cytophaga hutchinsonii (strain ATCC 33406 / DSM 1761 / CIP 103989 / NBRC 15051 / NCIMB 9469 / D465)</name>
    <dbReference type="NCBI Taxonomy" id="269798"/>
    <lineage>
        <taxon>Bacteria</taxon>
        <taxon>Pseudomonadati</taxon>
        <taxon>Bacteroidota</taxon>
        <taxon>Cytophagia</taxon>
        <taxon>Cytophagales</taxon>
        <taxon>Cytophagaceae</taxon>
        <taxon>Cytophaga</taxon>
    </lineage>
</organism>
<dbReference type="EMBL" id="CP000383">
    <property type="protein sequence ID" value="ABG60232.1"/>
    <property type="molecule type" value="Genomic_DNA"/>
</dbReference>
<reference evidence="1 2" key="1">
    <citation type="journal article" date="2007" name="Appl. Environ. Microbiol.">
        <title>Genome sequence of the cellulolytic gliding bacterium Cytophaga hutchinsonii.</title>
        <authorList>
            <person name="Xie G."/>
            <person name="Bruce D.C."/>
            <person name="Challacombe J.F."/>
            <person name="Chertkov O."/>
            <person name="Detter J.C."/>
            <person name="Gilna P."/>
            <person name="Han C.S."/>
            <person name="Lucas S."/>
            <person name="Misra M."/>
            <person name="Myers G.L."/>
            <person name="Richardson P."/>
            <person name="Tapia R."/>
            <person name="Thayer N."/>
            <person name="Thompson L.S."/>
            <person name="Brettin T.S."/>
            <person name="Henrissat B."/>
            <person name="Wilson D.B."/>
            <person name="McBride M.J."/>
        </authorList>
    </citation>
    <scope>NUCLEOTIDE SEQUENCE [LARGE SCALE GENOMIC DNA]</scope>
    <source>
        <strain evidence="2">ATCC 33406 / DSM 1761 / CIP 103989 / NBRC 15051 / NCIMB 9469 / D465</strain>
    </source>
</reference>